<dbReference type="AlphaFoldDB" id="A0A096CMV9"/>
<evidence type="ECO:0008006" key="3">
    <source>
        <dbReference type="Google" id="ProtNLM"/>
    </source>
</evidence>
<name>A0A096CMV9_9BACT</name>
<comment type="caution">
    <text evidence="1">The sequence shown here is derived from an EMBL/GenBank/DDBJ whole genome shotgun (WGS) entry which is preliminary data.</text>
</comment>
<evidence type="ECO:0000313" key="1">
    <source>
        <dbReference type="EMBL" id="KGF46654.1"/>
    </source>
</evidence>
<proteinExistence type="predicted"/>
<dbReference type="EMBL" id="JRNR01000132">
    <property type="protein sequence ID" value="KGF46654.1"/>
    <property type="molecule type" value="Genomic_DNA"/>
</dbReference>
<dbReference type="Proteomes" id="UP000029538">
    <property type="component" value="Unassembled WGS sequence"/>
</dbReference>
<dbReference type="PROSITE" id="PS51257">
    <property type="entry name" value="PROKAR_LIPOPROTEIN"/>
    <property type="match status" value="1"/>
</dbReference>
<reference evidence="1 2" key="1">
    <citation type="submission" date="2014-07" db="EMBL/GenBank/DDBJ databases">
        <authorList>
            <person name="McCorrison J."/>
            <person name="Sanka R."/>
            <person name="Torralba M."/>
            <person name="Gillis M."/>
            <person name="Haft D.H."/>
            <person name="Methe B."/>
            <person name="Sutton G."/>
            <person name="Nelson K.E."/>
        </authorList>
    </citation>
    <scope>NUCLEOTIDE SEQUENCE [LARGE SCALE GENOMIC DNA]</scope>
    <source>
        <strain evidence="1 2">DNF00882</strain>
    </source>
</reference>
<sequence>MIIMRHITNSIKCLIVFGIWLLGFNALSACNIKLKIVYTQADLRTIFNITPEFFDKGFVNHSLDSIIVASDMEISKFFDTIKSLKKTSEIHPSINVRAKIIFYLNEQILDTFYLGMFYIYYRNEIYEVNEEFRNMINAIIKNGGKLPMY</sequence>
<organism evidence="1 2">
    <name type="scientific">Prevotella disiens DNF00882</name>
    <dbReference type="NCBI Taxonomy" id="1401075"/>
    <lineage>
        <taxon>Bacteria</taxon>
        <taxon>Pseudomonadati</taxon>
        <taxon>Bacteroidota</taxon>
        <taxon>Bacteroidia</taxon>
        <taxon>Bacteroidales</taxon>
        <taxon>Prevotellaceae</taxon>
        <taxon>Prevotella</taxon>
    </lineage>
</organism>
<accession>A0A096CMV9</accession>
<evidence type="ECO:0000313" key="2">
    <source>
        <dbReference type="Proteomes" id="UP000029538"/>
    </source>
</evidence>
<gene>
    <name evidence="1" type="ORF">HMPREF0654_11015</name>
</gene>
<protein>
    <recommendedName>
        <fullName evidence="3">Lipoprotein</fullName>
    </recommendedName>
</protein>